<evidence type="ECO:0000313" key="4">
    <source>
        <dbReference type="Proteomes" id="UP000392064"/>
    </source>
</evidence>
<organism evidence="3 4">
    <name type="scientific">Aeromicrobium yanjiei</name>
    <dbReference type="NCBI Taxonomy" id="2662028"/>
    <lineage>
        <taxon>Bacteria</taxon>
        <taxon>Bacillati</taxon>
        <taxon>Actinomycetota</taxon>
        <taxon>Actinomycetes</taxon>
        <taxon>Propionibacteriales</taxon>
        <taxon>Nocardioidaceae</taxon>
        <taxon>Aeromicrobium</taxon>
    </lineage>
</organism>
<dbReference type="Gene3D" id="3.20.20.450">
    <property type="entry name" value="EAL domain"/>
    <property type="match status" value="1"/>
</dbReference>
<dbReference type="InterPro" id="IPR029787">
    <property type="entry name" value="Nucleotide_cyclase"/>
</dbReference>
<dbReference type="InterPro" id="IPR043128">
    <property type="entry name" value="Rev_trsase/Diguanyl_cyclase"/>
</dbReference>
<evidence type="ECO:0000313" key="3">
    <source>
        <dbReference type="EMBL" id="QGG40761.1"/>
    </source>
</evidence>
<name>A0A5Q2MGE0_9ACTN</name>
<dbReference type="SUPFAM" id="SSF55073">
    <property type="entry name" value="Nucleotide cyclase"/>
    <property type="match status" value="1"/>
</dbReference>
<dbReference type="InterPro" id="IPR035919">
    <property type="entry name" value="EAL_sf"/>
</dbReference>
<dbReference type="Proteomes" id="UP000392064">
    <property type="component" value="Chromosome"/>
</dbReference>
<dbReference type="CDD" id="cd01948">
    <property type="entry name" value="EAL"/>
    <property type="match status" value="1"/>
</dbReference>
<feature type="domain" description="GGDEF" evidence="2">
    <location>
        <begin position="151"/>
        <end position="285"/>
    </location>
</feature>
<feature type="domain" description="EAL" evidence="1">
    <location>
        <begin position="294"/>
        <end position="548"/>
    </location>
</feature>
<dbReference type="InterPro" id="IPR050706">
    <property type="entry name" value="Cyclic-di-GMP_PDE-like"/>
</dbReference>
<dbReference type="PROSITE" id="PS50887">
    <property type="entry name" value="GGDEF"/>
    <property type="match status" value="1"/>
</dbReference>
<dbReference type="PANTHER" id="PTHR33121">
    <property type="entry name" value="CYCLIC DI-GMP PHOSPHODIESTERASE PDEF"/>
    <property type="match status" value="1"/>
</dbReference>
<dbReference type="SMART" id="SM00267">
    <property type="entry name" value="GGDEF"/>
    <property type="match status" value="1"/>
</dbReference>
<dbReference type="PROSITE" id="PS50883">
    <property type="entry name" value="EAL"/>
    <property type="match status" value="1"/>
</dbReference>
<proteinExistence type="predicted"/>
<dbReference type="Pfam" id="PF00990">
    <property type="entry name" value="GGDEF"/>
    <property type="match status" value="1"/>
</dbReference>
<dbReference type="Gene3D" id="3.30.70.270">
    <property type="match status" value="1"/>
</dbReference>
<dbReference type="PANTHER" id="PTHR33121:SF70">
    <property type="entry name" value="SIGNALING PROTEIN YKOW"/>
    <property type="match status" value="1"/>
</dbReference>
<dbReference type="CDD" id="cd01949">
    <property type="entry name" value="GGDEF"/>
    <property type="match status" value="1"/>
</dbReference>
<sequence length="574" mass="61672">MRTLRIAWALEGRGGRHAPSPDAVSAPLRVLVVANRSTDADLVKVVLGERLAPADLELEVELGLPAAVSRLSAERFDVIVVDGLQTVPDVELTGALRTAQPETSLMIASGAPAGHVDLWARLDPAEDEVEEHVTLADRLGQAIADAERDGLGVAVAHLDLSSHARGDDQLQHPPGDGVLREVTDRLLAHLRPGDTVARTSDGELMVLWRDLDGAGPAEVAALGEGLVRTLERPFGPPALPVQVSASVGVVRHAPGWGPDRTLCSAALALTEARARGAGTVVVFTPELREAAQHRTMMETELRAGVTEASDQIVLHYQPVVDLTTGQVVAVEALARWHHPVLGEVPPSQFIALAERMGLIRQLGDWVLDQAIQDAGALTHEGRELDIAVNFSVLQLDKRTVSTVQEALARAGIRPGRLMIEVTESALVQDEDVVVRTLEALADLGVRVAIDDFGTGYSSLHSLRRYPIDTIKIDREFVAGIGRLVDDEAICTSVVHLASSVNATTIVEGVETVEQYAFLRAIGCHQGQGYLWSAPVPLERLPEAIASCERVPPPSVAPRRARIAEASEARTRRRW</sequence>
<dbReference type="SMART" id="SM00052">
    <property type="entry name" value="EAL"/>
    <property type="match status" value="1"/>
</dbReference>
<keyword evidence="4" id="KW-1185">Reference proteome</keyword>
<dbReference type="KEGG" id="aef:GEV26_04935"/>
<dbReference type="SUPFAM" id="SSF141868">
    <property type="entry name" value="EAL domain-like"/>
    <property type="match status" value="1"/>
</dbReference>
<gene>
    <name evidence="3" type="ORF">GEV26_04935</name>
</gene>
<dbReference type="Pfam" id="PF00563">
    <property type="entry name" value="EAL"/>
    <property type="match status" value="1"/>
</dbReference>
<accession>A0A5Q2MGE0</accession>
<dbReference type="InterPro" id="IPR001633">
    <property type="entry name" value="EAL_dom"/>
</dbReference>
<reference evidence="3 4" key="1">
    <citation type="submission" date="2019-11" db="EMBL/GenBank/DDBJ databases">
        <authorList>
            <person name="Li J."/>
        </authorList>
    </citation>
    <scope>NUCLEOTIDE SEQUENCE [LARGE SCALE GENOMIC DNA]</scope>
    <source>
        <strain evidence="3 4">MF47</strain>
    </source>
</reference>
<dbReference type="InterPro" id="IPR000160">
    <property type="entry name" value="GGDEF_dom"/>
</dbReference>
<dbReference type="EMBL" id="CP045737">
    <property type="protein sequence ID" value="QGG40761.1"/>
    <property type="molecule type" value="Genomic_DNA"/>
</dbReference>
<protein>
    <submittedName>
        <fullName evidence="3">EAL domain-containing protein</fullName>
    </submittedName>
</protein>
<evidence type="ECO:0000259" key="2">
    <source>
        <dbReference type="PROSITE" id="PS50887"/>
    </source>
</evidence>
<dbReference type="AlphaFoldDB" id="A0A5Q2MGE0"/>
<evidence type="ECO:0000259" key="1">
    <source>
        <dbReference type="PROSITE" id="PS50883"/>
    </source>
</evidence>
<dbReference type="GO" id="GO:0071111">
    <property type="term" value="F:cyclic-guanylate-specific phosphodiesterase activity"/>
    <property type="evidence" value="ECO:0007669"/>
    <property type="project" value="InterPro"/>
</dbReference>